<sequence length="131" mass="14675">MSGHVNTFESESLPERRRRQRYSEEFKAQVVAACQGIGVSVAAVALEHRLNANLLRRWIDQAEGRLPKRPLGRPPATPPSLPAFVPVALGASSPHSPEIRIEMRRGDQSITVSWPVSEATQCAVWLREWLR</sequence>
<gene>
    <name evidence="1" type="ORF">F7R21_01555</name>
</gene>
<keyword evidence="2" id="KW-1185">Reference proteome</keyword>
<dbReference type="Gene3D" id="1.10.10.10">
    <property type="entry name" value="Winged helix-like DNA-binding domain superfamily/Winged helix DNA-binding domain"/>
    <property type="match status" value="1"/>
</dbReference>
<accession>A0A6H9T650</accession>
<dbReference type="AlphaFoldDB" id="A0A6H9T650"/>
<dbReference type="GO" id="GO:0006313">
    <property type="term" value="P:DNA transposition"/>
    <property type="evidence" value="ECO:0007669"/>
    <property type="project" value="InterPro"/>
</dbReference>
<protein>
    <submittedName>
        <fullName evidence="1">Transposase</fullName>
    </submittedName>
</protein>
<dbReference type="InterPro" id="IPR002514">
    <property type="entry name" value="Transposase_8"/>
</dbReference>
<dbReference type="NCBIfam" id="NF047595">
    <property type="entry name" value="IS66_ISRel24_TnpA"/>
    <property type="match status" value="1"/>
</dbReference>
<proteinExistence type="predicted"/>
<dbReference type="SUPFAM" id="SSF48295">
    <property type="entry name" value="TrpR-like"/>
    <property type="match status" value="1"/>
</dbReference>
<name>A0A6H9T650_9BURK</name>
<dbReference type="OrthoDB" id="9800877at2"/>
<dbReference type="EMBL" id="VZOJ01000002">
    <property type="protein sequence ID" value="KAB0644514.1"/>
    <property type="molecule type" value="Genomic_DNA"/>
</dbReference>
<dbReference type="Pfam" id="PF01527">
    <property type="entry name" value="HTH_Tnp_1"/>
    <property type="match status" value="1"/>
</dbReference>
<organism evidence="1 2">
    <name type="scientific">Burkholderia latens</name>
    <dbReference type="NCBI Taxonomy" id="488446"/>
    <lineage>
        <taxon>Bacteria</taxon>
        <taxon>Pseudomonadati</taxon>
        <taxon>Pseudomonadota</taxon>
        <taxon>Betaproteobacteria</taxon>
        <taxon>Burkholderiales</taxon>
        <taxon>Burkholderiaceae</taxon>
        <taxon>Burkholderia</taxon>
        <taxon>Burkholderia cepacia complex</taxon>
    </lineage>
</organism>
<dbReference type="InterPro" id="IPR010921">
    <property type="entry name" value="Trp_repressor/repl_initiator"/>
</dbReference>
<evidence type="ECO:0000313" key="1">
    <source>
        <dbReference type="EMBL" id="KAB0644514.1"/>
    </source>
</evidence>
<dbReference type="GO" id="GO:0004803">
    <property type="term" value="F:transposase activity"/>
    <property type="evidence" value="ECO:0007669"/>
    <property type="project" value="InterPro"/>
</dbReference>
<dbReference type="Proteomes" id="UP000430232">
    <property type="component" value="Unassembled WGS sequence"/>
</dbReference>
<dbReference type="GO" id="GO:0043565">
    <property type="term" value="F:sequence-specific DNA binding"/>
    <property type="evidence" value="ECO:0007669"/>
    <property type="project" value="InterPro"/>
</dbReference>
<evidence type="ECO:0000313" key="2">
    <source>
        <dbReference type="Proteomes" id="UP000430232"/>
    </source>
</evidence>
<reference evidence="1 2" key="1">
    <citation type="submission" date="2019-09" db="EMBL/GenBank/DDBJ databases">
        <title>Draft genome sequences of 48 bacterial type strains from the CCUG.</title>
        <authorList>
            <person name="Tunovic T."/>
            <person name="Pineiro-Iglesias B."/>
            <person name="Unosson C."/>
            <person name="Inganas E."/>
            <person name="Ohlen M."/>
            <person name="Cardew S."/>
            <person name="Jensie-Markopoulos S."/>
            <person name="Salva-Serra F."/>
            <person name="Jaen-Luchoro D."/>
            <person name="Karlsson R."/>
            <person name="Svensson-Stadler L."/>
            <person name="Chun J."/>
            <person name="Moore E."/>
        </authorList>
    </citation>
    <scope>NUCLEOTIDE SEQUENCE [LARGE SCALE GENOMIC DNA]</scope>
    <source>
        <strain evidence="1 2">CCUG 54555</strain>
    </source>
</reference>
<comment type="caution">
    <text evidence="1">The sequence shown here is derived from an EMBL/GenBank/DDBJ whole genome shotgun (WGS) entry which is preliminary data.</text>
</comment>
<dbReference type="InterPro" id="IPR036388">
    <property type="entry name" value="WH-like_DNA-bd_sf"/>
</dbReference>